<dbReference type="HOGENOM" id="CLU_066192_17_5_9"/>
<evidence type="ECO:0000313" key="2">
    <source>
        <dbReference type="EMBL" id="ETY74985.1"/>
    </source>
</evidence>
<dbReference type="CDD" id="cd00093">
    <property type="entry name" value="HTH_XRE"/>
    <property type="match status" value="1"/>
</dbReference>
<dbReference type="Pfam" id="PF01381">
    <property type="entry name" value="HTH_3"/>
    <property type="match status" value="1"/>
</dbReference>
<dbReference type="AlphaFoldDB" id="W6TCU2"/>
<dbReference type="OrthoDB" id="2298288at2"/>
<dbReference type="PATRIC" id="fig|1400520.3.peg.803"/>
<comment type="caution">
    <text evidence="2">The sequence shown here is derived from an EMBL/GenBank/DDBJ whole genome shotgun (WGS) entry which is preliminary data.</text>
</comment>
<organism evidence="2 3">
    <name type="scientific">Lactiplantibacillus fabifermentans T30PCM01</name>
    <dbReference type="NCBI Taxonomy" id="1400520"/>
    <lineage>
        <taxon>Bacteria</taxon>
        <taxon>Bacillati</taxon>
        <taxon>Bacillota</taxon>
        <taxon>Bacilli</taxon>
        <taxon>Lactobacillales</taxon>
        <taxon>Lactobacillaceae</taxon>
        <taxon>Lactiplantibacillus</taxon>
    </lineage>
</organism>
<gene>
    <name evidence="2" type="ORF">LFAB_04075</name>
</gene>
<evidence type="ECO:0000259" key="1">
    <source>
        <dbReference type="PROSITE" id="PS50943"/>
    </source>
</evidence>
<dbReference type="Proteomes" id="UP000019247">
    <property type="component" value="Unassembled WGS sequence"/>
</dbReference>
<dbReference type="RefSeq" id="WP_033613658.1">
    <property type="nucleotide sequence ID" value="NZ_KK036474.1"/>
</dbReference>
<feature type="domain" description="HTH cro/C1-type" evidence="1">
    <location>
        <begin position="9"/>
        <end position="64"/>
    </location>
</feature>
<reference evidence="2 3" key="1">
    <citation type="journal article" date="2014" name="Genome Announc.">
        <title>Genome Sequence of Lactobacillus fabifermentans Strain T30PCM01, Isolated from Fermenting Grape Marc.</title>
        <authorList>
            <person name="Treu L."/>
            <person name="Vendramin V."/>
            <person name="Bovo B."/>
            <person name="Giacomini A."/>
            <person name="Corich V."/>
            <person name="Campanaro S."/>
        </authorList>
    </citation>
    <scope>NUCLEOTIDE SEQUENCE [LARGE SCALE GENOMIC DNA]</scope>
    <source>
        <strain evidence="2 3">T30PCM01</strain>
    </source>
</reference>
<dbReference type="InterPro" id="IPR001387">
    <property type="entry name" value="Cro/C1-type_HTH"/>
</dbReference>
<accession>W6TCU2</accession>
<name>W6TCU2_9LACO</name>
<dbReference type="eggNOG" id="COG1396">
    <property type="taxonomic scope" value="Bacteria"/>
</dbReference>
<dbReference type="PROSITE" id="PS50943">
    <property type="entry name" value="HTH_CROC1"/>
    <property type="match status" value="1"/>
</dbReference>
<evidence type="ECO:0000313" key="3">
    <source>
        <dbReference type="Proteomes" id="UP000019247"/>
    </source>
</evidence>
<dbReference type="STRING" id="1400520.LFAB_04075"/>
<sequence length="102" mass="11610">MIKLVGNFIRIRRKELKMTIEELAEKANVSASYLARLERGQLDDTSTKKLEAILSATNLNLVDILISDDFNDPYTPELIHKLKAMDTIDRSRVSKAVLDLLH</sequence>
<dbReference type="InterPro" id="IPR010982">
    <property type="entry name" value="Lambda_DNA-bd_dom_sf"/>
</dbReference>
<proteinExistence type="predicted"/>
<protein>
    <submittedName>
        <fullName evidence="2">XRE family transcriptional regulator</fullName>
    </submittedName>
</protein>
<dbReference type="Gene3D" id="1.10.260.40">
    <property type="entry name" value="lambda repressor-like DNA-binding domains"/>
    <property type="match status" value="1"/>
</dbReference>
<dbReference type="SMART" id="SM00530">
    <property type="entry name" value="HTH_XRE"/>
    <property type="match status" value="1"/>
</dbReference>
<dbReference type="GO" id="GO:0003677">
    <property type="term" value="F:DNA binding"/>
    <property type="evidence" value="ECO:0007669"/>
    <property type="project" value="InterPro"/>
</dbReference>
<dbReference type="SUPFAM" id="SSF47413">
    <property type="entry name" value="lambda repressor-like DNA-binding domains"/>
    <property type="match status" value="1"/>
</dbReference>
<dbReference type="EMBL" id="AWWK01000021">
    <property type="protein sequence ID" value="ETY74985.1"/>
    <property type="molecule type" value="Genomic_DNA"/>
</dbReference>